<dbReference type="RefSeq" id="WP_204402531.1">
    <property type="nucleotide sequence ID" value="NZ_JAFBEE010000012.1"/>
</dbReference>
<comment type="caution">
    <text evidence="2">The sequence shown here is derived from an EMBL/GenBank/DDBJ whole genome shotgun (WGS) entry which is preliminary data.</text>
</comment>
<gene>
    <name evidence="2" type="ORF">JOC73_001958</name>
</gene>
<feature type="compositionally biased region" description="Basic and acidic residues" evidence="1">
    <location>
        <begin position="1"/>
        <end position="23"/>
    </location>
</feature>
<feature type="compositionally biased region" description="Basic residues" evidence="1">
    <location>
        <begin position="43"/>
        <end position="58"/>
    </location>
</feature>
<dbReference type="EMBL" id="JAFBEE010000012">
    <property type="protein sequence ID" value="MBM7615388.1"/>
    <property type="molecule type" value="Genomic_DNA"/>
</dbReference>
<dbReference type="Proteomes" id="UP001314796">
    <property type="component" value="Unassembled WGS sequence"/>
</dbReference>
<reference evidence="2 3" key="1">
    <citation type="submission" date="2021-01" db="EMBL/GenBank/DDBJ databases">
        <title>Genomic Encyclopedia of Type Strains, Phase IV (KMG-IV): sequencing the most valuable type-strain genomes for metagenomic binning, comparative biology and taxonomic classification.</title>
        <authorList>
            <person name="Goeker M."/>
        </authorList>
    </citation>
    <scope>NUCLEOTIDE SEQUENCE [LARGE SCALE GENOMIC DNA]</scope>
    <source>
        <strain evidence="2 3">DSM 25890</strain>
    </source>
</reference>
<organism evidence="2 3">
    <name type="scientific">Alkaliphilus hydrothermalis</name>
    <dbReference type="NCBI Taxonomy" id="1482730"/>
    <lineage>
        <taxon>Bacteria</taxon>
        <taxon>Bacillati</taxon>
        <taxon>Bacillota</taxon>
        <taxon>Clostridia</taxon>
        <taxon>Peptostreptococcales</taxon>
        <taxon>Natronincolaceae</taxon>
        <taxon>Alkaliphilus</taxon>
    </lineage>
</organism>
<evidence type="ECO:0000256" key="1">
    <source>
        <dbReference type="SAM" id="MobiDB-lite"/>
    </source>
</evidence>
<accession>A0ABS2NR23</accession>
<keyword evidence="3" id="KW-1185">Reference proteome</keyword>
<protein>
    <submittedName>
        <fullName evidence="2">Uncharacterized protein</fullName>
    </submittedName>
</protein>
<feature type="region of interest" description="Disordered" evidence="1">
    <location>
        <begin position="1"/>
        <end position="58"/>
    </location>
</feature>
<evidence type="ECO:0000313" key="2">
    <source>
        <dbReference type="EMBL" id="MBM7615388.1"/>
    </source>
</evidence>
<evidence type="ECO:0000313" key="3">
    <source>
        <dbReference type="Proteomes" id="UP001314796"/>
    </source>
</evidence>
<proteinExistence type="predicted"/>
<name>A0ABS2NR23_9FIRM</name>
<sequence length="58" mass="6403">MAELENKKVNLKDAMKQMLESKKQGNNGGKNSGFVANTSKQSQHTKKPNNQRRKTGGS</sequence>